<feature type="compositionally biased region" description="Acidic residues" evidence="1">
    <location>
        <begin position="1"/>
        <end position="15"/>
    </location>
</feature>
<evidence type="ECO:0000313" key="2">
    <source>
        <dbReference type="EMBL" id="KAA8896454.1"/>
    </source>
</evidence>
<proteinExistence type="predicted"/>
<protein>
    <submittedName>
        <fullName evidence="2">Uncharacterized protein</fullName>
    </submittedName>
</protein>
<accession>A0A5J5ELT8</accession>
<dbReference type="AlphaFoldDB" id="A0A5J5ELT8"/>
<dbReference type="Pfam" id="PF13862">
    <property type="entry name" value="BCCIP"/>
    <property type="match status" value="1"/>
</dbReference>
<dbReference type="InterPro" id="IPR025602">
    <property type="entry name" value="BCP1_family"/>
</dbReference>
<keyword evidence="3" id="KW-1185">Reference proteome</keyword>
<dbReference type="InParanoid" id="A0A5J5ELT8"/>
<name>A0A5J5ELT8_9PEZI</name>
<evidence type="ECO:0000313" key="3">
    <source>
        <dbReference type="Proteomes" id="UP000326924"/>
    </source>
</evidence>
<organism evidence="2 3">
    <name type="scientific">Sphaerosporella brunnea</name>
    <dbReference type="NCBI Taxonomy" id="1250544"/>
    <lineage>
        <taxon>Eukaryota</taxon>
        <taxon>Fungi</taxon>
        <taxon>Dikarya</taxon>
        <taxon>Ascomycota</taxon>
        <taxon>Pezizomycotina</taxon>
        <taxon>Pezizomycetes</taxon>
        <taxon>Pezizales</taxon>
        <taxon>Pyronemataceae</taxon>
        <taxon>Sphaerosporella</taxon>
    </lineage>
</organism>
<sequence length="102" mass="10522">MSSAADDDSGSEDMDMLSSVTRPQPLLGVKTEGNESDPFAFLAVINLHGHASNPAIQTLASYILAKSASLHQCVIGTDPNGAFDQYARAGRAADVQDAAGGD</sequence>
<gene>
    <name evidence="2" type="ORF">FN846DRAFT_1023857</name>
</gene>
<dbReference type="OrthoDB" id="27543at2759"/>
<feature type="region of interest" description="Disordered" evidence="1">
    <location>
        <begin position="1"/>
        <end position="31"/>
    </location>
</feature>
<dbReference type="Proteomes" id="UP000326924">
    <property type="component" value="Unassembled WGS sequence"/>
</dbReference>
<evidence type="ECO:0000256" key="1">
    <source>
        <dbReference type="SAM" id="MobiDB-lite"/>
    </source>
</evidence>
<dbReference type="EMBL" id="VXIS01000212">
    <property type="protein sequence ID" value="KAA8896454.1"/>
    <property type="molecule type" value="Genomic_DNA"/>
</dbReference>
<reference evidence="2 3" key="1">
    <citation type="submission" date="2019-09" db="EMBL/GenBank/DDBJ databases">
        <title>Draft genome of the ectomycorrhizal ascomycete Sphaerosporella brunnea.</title>
        <authorList>
            <consortium name="DOE Joint Genome Institute"/>
            <person name="Benucci G.M."/>
            <person name="Marozzi G."/>
            <person name="Antonielli L."/>
            <person name="Sanchez S."/>
            <person name="Marco P."/>
            <person name="Wang X."/>
            <person name="Falini L.B."/>
            <person name="Barry K."/>
            <person name="Haridas S."/>
            <person name="Lipzen A."/>
            <person name="Labutti K."/>
            <person name="Grigoriev I.V."/>
            <person name="Murat C."/>
            <person name="Martin F."/>
            <person name="Albertini E."/>
            <person name="Donnini D."/>
            <person name="Bonito G."/>
        </authorList>
    </citation>
    <scope>NUCLEOTIDE SEQUENCE [LARGE SCALE GENOMIC DNA]</scope>
    <source>
        <strain evidence="2 3">Sb_GMNB300</strain>
    </source>
</reference>
<comment type="caution">
    <text evidence="2">The sequence shown here is derived from an EMBL/GenBank/DDBJ whole genome shotgun (WGS) entry which is preliminary data.</text>
</comment>